<keyword evidence="2 4" id="KW-0863">Zinc-finger</keyword>
<feature type="compositionally biased region" description="Basic and acidic residues" evidence="6">
    <location>
        <begin position="1041"/>
        <end position="1051"/>
    </location>
</feature>
<dbReference type="Gene3D" id="4.10.1000.10">
    <property type="entry name" value="Zinc finger, CCCH-type"/>
    <property type="match status" value="1"/>
</dbReference>
<keyword evidence="3 4" id="KW-0862">Zinc</keyword>
<dbReference type="SMART" id="SM00356">
    <property type="entry name" value="ZnF_C3H1"/>
    <property type="match status" value="4"/>
</dbReference>
<dbReference type="Proteomes" id="UP000077069">
    <property type="component" value="Unassembled WGS sequence"/>
</dbReference>
<proteinExistence type="predicted"/>
<feature type="domain" description="C3H1-type" evidence="7">
    <location>
        <begin position="637"/>
        <end position="664"/>
    </location>
</feature>
<organism evidence="8 9">
    <name type="scientific">Paraphaeosphaeria sporulosa</name>
    <dbReference type="NCBI Taxonomy" id="1460663"/>
    <lineage>
        <taxon>Eukaryota</taxon>
        <taxon>Fungi</taxon>
        <taxon>Dikarya</taxon>
        <taxon>Ascomycota</taxon>
        <taxon>Pezizomycotina</taxon>
        <taxon>Dothideomycetes</taxon>
        <taxon>Pleosporomycetidae</taxon>
        <taxon>Pleosporales</taxon>
        <taxon>Massarineae</taxon>
        <taxon>Didymosphaeriaceae</taxon>
        <taxon>Paraphaeosphaeria</taxon>
    </lineage>
</organism>
<dbReference type="SUPFAM" id="SSF90229">
    <property type="entry name" value="CCCH zinc finger"/>
    <property type="match status" value="1"/>
</dbReference>
<accession>A0A177BYS9</accession>
<reference evidence="8 9" key="1">
    <citation type="submission" date="2016-05" db="EMBL/GenBank/DDBJ databases">
        <title>Comparative analysis of secretome profiles of manganese(II)-oxidizing ascomycete fungi.</title>
        <authorList>
            <consortium name="DOE Joint Genome Institute"/>
            <person name="Zeiner C.A."/>
            <person name="Purvine S.O."/>
            <person name="Zink E.M."/>
            <person name="Wu S."/>
            <person name="Pasa-Tolic L."/>
            <person name="Chaput D.L."/>
            <person name="Haridas S."/>
            <person name="Grigoriev I.V."/>
            <person name="Santelli C.M."/>
            <person name="Hansel C.M."/>
        </authorList>
    </citation>
    <scope>NUCLEOTIDE SEQUENCE [LARGE SCALE GENOMIC DNA]</scope>
    <source>
        <strain evidence="8 9">AP3s5-JAC2a</strain>
    </source>
</reference>
<gene>
    <name evidence="8" type="ORF">CC84DRAFT_1231586</name>
</gene>
<feature type="zinc finger region" description="C3H1-type" evidence="4">
    <location>
        <begin position="689"/>
        <end position="717"/>
    </location>
</feature>
<evidence type="ECO:0000256" key="2">
    <source>
        <dbReference type="ARBA" id="ARBA00022771"/>
    </source>
</evidence>
<feature type="compositionally biased region" description="Basic and acidic residues" evidence="6">
    <location>
        <begin position="290"/>
        <end position="305"/>
    </location>
</feature>
<feature type="region of interest" description="Disordered" evidence="6">
    <location>
        <begin position="868"/>
        <end position="892"/>
    </location>
</feature>
<evidence type="ECO:0000256" key="4">
    <source>
        <dbReference type="PROSITE-ProRule" id="PRU00723"/>
    </source>
</evidence>
<evidence type="ECO:0000256" key="1">
    <source>
        <dbReference type="ARBA" id="ARBA00022723"/>
    </source>
</evidence>
<protein>
    <recommendedName>
        <fullName evidence="7">C3H1-type domain-containing protein</fullName>
    </recommendedName>
</protein>
<evidence type="ECO:0000256" key="3">
    <source>
        <dbReference type="ARBA" id="ARBA00022833"/>
    </source>
</evidence>
<evidence type="ECO:0000256" key="6">
    <source>
        <dbReference type="SAM" id="MobiDB-lite"/>
    </source>
</evidence>
<dbReference type="EMBL" id="KV441560">
    <property type="protein sequence ID" value="OAG00121.1"/>
    <property type="molecule type" value="Genomic_DNA"/>
</dbReference>
<feature type="zinc finger region" description="C3H1-type" evidence="4">
    <location>
        <begin position="637"/>
        <end position="664"/>
    </location>
</feature>
<feature type="domain" description="C3H1-type" evidence="7">
    <location>
        <begin position="536"/>
        <end position="564"/>
    </location>
</feature>
<feature type="region of interest" description="Disordered" evidence="6">
    <location>
        <begin position="1002"/>
        <end position="1051"/>
    </location>
</feature>
<dbReference type="OrthoDB" id="3792087at2759"/>
<feature type="domain" description="C3H1-type" evidence="7">
    <location>
        <begin position="689"/>
        <end position="717"/>
    </location>
</feature>
<feature type="zinc finger region" description="C3H1-type" evidence="4">
    <location>
        <begin position="582"/>
        <end position="610"/>
    </location>
</feature>
<dbReference type="InterPro" id="IPR000571">
    <property type="entry name" value="Znf_CCCH"/>
</dbReference>
<dbReference type="STRING" id="1460663.A0A177BYS9"/>
<dbReference type="GeneID" id="28767221"/>
<keyword evidence="1 4" id="KW-0479">Metal-binding</keyword>
<dbReference type="AlphaFoldDB" id="A0A177BYS9"/>
<evidence type="ECO:0000256" key="5">
    <source>
        <dbReference type="SAM" id="Coils"/>
    </source>
</evidence>
<evidence type="ECO:0000259" key="7">
    <source>
        <dbReference type="PROSITE" id="PS50103"/>
    </source>
</evidence>
<feature type="region of interest" description="Disordered" evidence="6">
    <location>
        <begin position="286"/>
        <end position="311"/>
    </location>
</feature>
<keyword evidence="9" id="KW-1185">Reference proteome</keyword>
<sequence length="1051" mass="117221">MADKMLQQVSWTQALKGKRIRESDSDSEGEQTLTIAKTPREKPGKKKPRGNNPVKMPKGSPQSASAAPGTRPTTDRQEYVIPKRNVFRESQMNRAELPPSPPETPVAAPSSTNKSTETPVSSGAQWRHLGLYEFPLHEPEKISFPQYTWTVAWQAVEIHQDASASLLLAEEIAHMQKETTEEFARMRKEFVESRQHQVDPDQEELKRKLGVAENALAIERHEKKDLQNKLAAERQAKKIFEDELTADRKAKVSLQNELTAEQKGKAYLQNELSLEQKSTKSLRENLATARQEKEDISKARNKDASDYSTKLGELEKEKRDLSEKFSAEKKKCQDLENSNGVYNQQYQQFEEQKVQVKEQTVEQCKNHVLKGLVKLLADYWNDSSLTVDNIAPELHVAFFDVIDGNSNFDQLADHVNSYYNQFHWEPTNIEGSIEQGIVTDGTQRSASAVPQPPTLDWQQPAQANTPASQALVPVSQPVEMEVESTQVVTKTPVGTILPQMSIVNPNWTWSSPTQPSSVIGVGYATPESMEVDTTKPRRKVPCKYFSSDRGCNKWENCPFLHDEAVNRLGSAAPDPMEVEASKKKKISCRFIRSPGGCKQGAACMFRHPANSSTPQQAPSAGIGANTADRTEIETQIRKQLPECRYARRLGGCTRQNCPFTHPADPTVAQQSSATGLSTDTTNAMEVEVPNQRPLCKFMLHPGGCKKRDTCKSTHPDDFDCCFAPETVAILELEVLPAQRALFQAKSEEAKLQPIVQMVRGYYKFIDQMIGSARQASLNRKNRISFMKMMDGHIGAVGVLIHDAPPSLIRRFNLRANGFLAVGSSIDGWFDAGTNMPEDCIDSWMLLKMFDQVMVDKIQLPVHIASSPVSTSAPPAWNNEQSHDDSRGTTSLGALPISQLDQDLDAIIRSGAQNANHRRNRAPPRSSRSVQPYGRHRGTQPSHGDHFGDGNRLNLRAVNSGRIQRSTSPRQPPTGPRQQAYPGTTERNVYAQDRQQNAIRRTTFSQASERSAHPAAGLNKYPAPEDPPRIEAGRSKPGLRRTYKESTPGERT</sequence>
<dbReference type="InterPro" id="IPR036855">
    <property type="entry name" value="Znf_CCCH_sf"/>
</dbReference>
<evidence type="ECO:0000313" key="8">
    <source>
        <dbReference type="EMBL" id="OAG00121.1"/>
    </source>
</evidence>
<keyword evidence="5" id="KW-0175">Coiled coil</keyword>
<dbReference type="RefSeq" id="XP_018030486.1">
    <property type="nucleotide sequence ID" value="XM_018183735.1"/>
</dbReference>
<feature type="domain" description="C3H1-type" evidence="7">
    <location>
        <begin position="582"/>
        <end position="610"/>
    </location>
</feature>
<dbReference type="PROSITE" id="PS50103">
    <property type="entry name" value="ZF_C3H1"/>
    <property type="match status" value="4"/>
</dbReference>
<name>A0A177BYS9_9PLEO</name>
<dbReference type="InParanoid" id="A0A177BYS9"/>
<feature type="region of interest" description="Disordered" evidence="6">
    <location>
        <begin position="912"/>
        <end position="987"/>
    </location>
</feature>
<dbReference type="Gene3D" id="3.30.1370.210">
    <property type="match status" value="1"/>
</dbReference>
<feature type="compositionally biased region" description="Polar residues" evidence="6">
    <location>
        <begin position="113"/>
        <end position="122"/>
    </location>
</feature>
<feature type="coiled-coil region" evidence="5">
    <location>
        <begin position="209"/>
        <end position="243"/>
    </location>
</feature>
<dbReference type="GO" id="GO:0008270">
    <property type="term" value="F:zinc ion binding"/>
    <property type="evidence" value="ECO:0007669"/>
    <property type="project" value="UniProtKB-KW"/>
</dbReference>
<feature type="zinc finger region" description="C3H1-type" evidence="4">
    <location>
        <begin position="536"/>
        <end position="564"/>
    </location>
</feature>
<evidence type="ECO:0000313" key="9">
    <source>
        <dbReference type="Proteomes" id="UP000077069"/>
    </source>
</evidence>
<feature type="region of interest" description="Disordered" evidence="6">
    <location>
        <begin position="1"/>
        <end position="122"/>
    </location>
</feature>